<comment type="caution">
    <text evidence="1">The sequence shown here is derived from an EMBL/GenBank/DDBJ whole genome shotgun (WGS) entry which is preliminary data.</text>
</comment>
<dbReference type="Proteomes" id="UP000434052">
    <property type="component" value="Unassembled WGS sequence"/>
</dbReference>
<protein>
    <submittedName>
        <fullName evidence="1">Uncharacterized protein</fullName>
    </submittedName>
</protein>
<dbReference type="AlphaFoldDB" id="A0A6P1ZH53"/>
<dbReference type="EMBL" id="QMIF01000007">
    <property type="protein sequence ID" value="TVM33465.1"/>
    <property type="molecule type" value="Genomic_DNA"/>
</dbReference>
<evidence type="ECO:0000313" key="2">
    <source>
        <dbReference type="Proteomes" id="UP000434052"/>
    </source>
</evidence>
<proteinExistence type="predicted"/>
<evidence type="ECO:0000313" key="1">
    <source>
        <dbReference type="EMBL" id="TVM33465.1"/>
    </source>
</evidence>
<sequence length="77" mass="9138">MQKTYWFQPTTIGKMNIPYPSGNKGTRTHMPQPRCPLTYVRKSDNIIRISLHFNAMFYQQAELILEDDFQVCMRIIL</sequence>
<accession>A0A6P1ZH53</accession>
<name>A0A6P1ZH53_9BACT</name>
<gene>
    <name evidence="1" type="ORF">DQK91_12460</name>
</gene>
<organism evidence="1 2">
    <name type="scientific">Oceanidesulfovibrio marinus</name>
    <dbReference type="NCBI Taxonomy" id="370038"/>
    <lineage>
        <taxon>Bacteria</taxon>
        <taxon>Pseudomonadati</taxon>
        <taxon>Thermodesulfobacteriota</taxon>
        <taxon>Desulfovibrionia</taxon>
        <taxon>Desulfovibrionales</taxon>
        <taxon>Desulfovibrionaceae</taxon>
        <taxon>Oceanidesulfovibrio</taxon>
    </lineage>
</organism>
<reference evidence="1 2" key="1">
    <citation type="submission" date="2018-06" db="EMBL/GenBank/DDBJ databases">
        <title>Complete genome of Desulfovibrio marinus P48SEP.</title>
        <authorList>
            <person name="Crispim J.S."/>
            <person name="Vidigal P.M.P."/>
            <person name="Silva L.C.F."/>
            <person name="Araujo L.C."/>
            <person name="Laguardia C.N."/>
            <person name="Dias R.S."/>
            <person name="Sousa M.P."/>
            <person name="Paula S.O."/>
            <person name="Silva C."/>
        </authorList>
    </citation>
    <scope>NUCLEOTIDE SEQUENCE [LARGE SCALE GENOMIC DNA]</scope>
    <source>
        <strain evidence="1 2">P48SEP</strain>
    </source>
</reference>